<dbReference type="PANTHER" id="PTHR34714">
    <property type="entry name" value="EGF-LIKE DOMAIN-CONTAINING PROTEIN"/>
    <property type="match status" value="1"/>
</dbReference>
<dbReference type="VEuPathDB" id="FungiDB:M747DRAFT_293556"/>
<dbReference type="Proteomes" id="UP000068243">
    <property type="component" value="Unassembled WGS sequence"/>
</dbReference>
<dbReference type="VEuPathDB" id="FungiDB:ASPNIDRAFT2_1106869"/>
<protein>
    <submittedName>
        <fullName evidence="3">Uncharacterized protein</fullName>
    </submittedName>
</protein>
<evidence type="ECO:0000313" key="3">
    <source>
        <dbReference type="EMBL" id="GAQ37884.1"/>
    </source>
</evidence>
<keyword evidence="2" id="KW-0472">Membrane</keyword>
<evidence type="ECO:0000313" key="4">
    <source>
        <dbReference type="Proteomes" id="UP000068243"/>
    </source>
</evidence>
<feature type="transmembrane region" description="Helical" evidence="2">
    <location>
        <begin position="287"/>
        <end position="304"/>
    </location>
</feature>
<evidence type="ECO:0000256" key="1">
    <source>
        <dbReference type="SAM" id="MobiDB-lite"/>
    </source>
</evidence>
<dbReference type="PANTHER" id="PTHR34714:SF2">
    <property type="entry name" value="EGF-LIKE DOMAIN-CONTAINING PROTEIN"/>
    <property type="match status" value="1"/>
</dbReference>
<dbReference type="VEuPathDB" id="FungiDB:An02g10620"/>
<feature type="region of interest" description="Disordered" evidence="1">
    <location>
        <begin position="828"/>
        <end position="848"/>
    </location>
</feature>
<organism evidence="3 4">
    <name type="scientific">Aspergillus niger</name>
    <dbReference type="NCBI Taxonomy" id="5061"/>
    <lineage>
        <taxon>Eukaryota</taxon>
        <taxon>Fungi</taxon>
        <taxon>Dikarya</taxon>
        <taxon>Ascomycota</taxon>
        <taxon>Pezizomycotina</taxon>
        <taxon>Eurotiomycetes</taxon>
        <taxon>Eurotiomycetidae</taxon>
        <taxon>Eurotiales</taxon>
        <taxon>Aspergillaceae</taxon>
        <taxon>Aspergillus</taxon>
        <taxon>Aspergillus subgen. Circumdati</taxon>
    </lineage>
</organism>
<accession>A0A100IAW4</accession>
<proteinExistence type="predicted"/>
<dbReference type="OMA" id="ITNTRCE"/>
<feature type="transmembrane region" description="Helical" evidence="2">
    <location>
        <begin position="219"/>
        <end position="240"/>
    </location>
</feature>
<evidence type="ECO:0000256" key="2">
    <source>
        <dbReference type="SAM" id="Phobius"/>
    </source>
</evidence>
<dbReference type="EMBL" id="BCMY01000003">
    <property type="protein sequence ID" value="GAQ37884.1"/>
    <property type="molecule type" value="Genomic_DNA"/>
</dbReference>
<dbReference type="VEuPathDB" id="FungiDB:ATCC64974_54170"/>
<reference evidence="4" key="1">
    <citation type="journal article" date="2016" name="Genome Announc.">
        <title>Draft genome sequence of Aspergillus niger strain An76.</title>
        <authorList>
            <person name="Gong W."/>
            <person name="Cheng Z."/>
            <person name="Zhang H."/>
            <person name="Liu L."/>
            <person name="Gao P."/>
            <person name="Wang L."/>
        </authorList>
    </citation>
    <scope>NUCLEOTIDE SEQUENCE [LARGE SCALE GENOMIC DNA]</scope>
    <source>
        <strain evidence="4">An76</strain>
    </source>
</reference>
<name>A0A100IAW4_ASPNG</name>
<comment type="caution">
    <text evidence="3">The sequence shown here is derived from an EMBL/GenBank/DDBJ whole genome shotgun (WGS) entry which is preliminary data.</text>
</comment>
<feature type="compositionally biased region" description="Polar residues" evidence="1">
    <location>
        <begin position="51"/>
        <end position="80"/>
    </location>
</feature>
<gene>
    <name evidence="3" type="ORF">ABL_02365</name>
</gene>
<feature type="region of interest" description="Disordered" evidence="1">
    <location>
        <begin position="51"/>
        <end position="83"/>
    </location>
</feature>
<dbReference type="AlphaFoldDB" id="A0A100IAW4"/>
<keyword evidence="2" id="KW-0812">Transmembrane</keyword>
<feature type="transmembrane region" description="Helical" evidence="2">
    <location>
        <begin position="176"/>
        <end position="199"/>
    </location>
</feature>
<sequence length="1012" mass="110863">MTSENGTRPSFQNGLRLVHNTYSSSNLSWQSQLDGEAVSLENMYAEPYRPTTVSDSNLHGGISRSNSDASDSVGSIQANQRARYGRRPISDKARCMVHSLRTTLVAQMAQARDRLRWQRLQSESSSRGLGDHFLALLKNIGITSFYNTCCKLRDIEVTEKPKVFMDRSKTLASIRCVLHVVPVSAAFALIMLNSTGYYIGGELSGASGQDAEKLAALTFAAKLHELLMLASLGSILITYIRRELAFGEGLPFGAIFTSLQFQDISFLWSLSMWGSVNHDWQRRTTKWFILCLMVTCTLLGLTVGPSTSNLMKPRLDDWPAGGTPFWVNATDSVLFPSKMENSSALSHCAFDNSDLACPAGNWQILNQDYYSFFPKLVNAGSVPQNLTISGQASIRSFGMRSRNLFGTHEMMWGNAYTIATTPLSVVADSVAELGRLWSYAAANIDVGRFKFRNDALFMTNALQPMVLTFCGQTFYDYSGNITLSFPALGTASLSSGPGTADLSQATIDLYSGFSNKTIEDKVESSLLQGASPSVLWIDDPLLLQPIDATLAAILMLPTTDSTNPQYFTCSVDSRFTNVTLVSTRNHIKIVTGQPAEMDKNGTFHSDWPRVALTADWARYLTPEIPGTNETILSPITSMAGIFNSSTPSPSYYYDIIVENILATLITNGIGRSAYNHSIIMDLKGANNPNNLWDGGDWIYDIIPQGGNMGTGRNAFNVSAAVRNRSTQLVMEAYVNGYAYSADGITSILEMIVLVIYIAVAIAHVCYSIYSGLSSSSWGSAPEIAALAWNSAPTEKMAHTGAGISTIDVYKHNIRVMQRDNKLEIVTRDHDGSEKGGPLSQEEAGSEGVRTNLDLDQSHGEMGPIEENHAYSYFASISNNRSHFHLKSLETFLQGVVPRAQAISNELAQVNIDILTPGVYADIQDGKIFHFTSLPRQVRLTYEIDESGAIGDTLVHATYPTSEHAERTPFTQWTIRLLNPDDLGLTKLSGVQLHWKGSARFVRNLSAPNGGSI</sequence>
<keyword evidence="2" id="KW-1133">Transmembrane helix</keyword>
<dbReference type="OrthoDB" id="5342924at2759"/>